<proteinExistence type="predicted"/>
<dbReference type="Pfam" id="PF04397">
    <property type="entry name" value="LytTR"/>
    <property type="match status" value="1"/>
</dbReference>
<dbReference type="GO" id="GO:0003677">
    <property type="term" value="F:DNA binding"/>
    <property type="evidence" value="ECO:0007669"/>
    <property type="project" value="InterPro"/>
</dbReference>
<sequence length="222" mass="25985">MSNYFIGNDNFYFLLNEVSSLSIESVELPWGAVEIEEESIVIVEALEFIEKLLEIEDKLLGVIIYTDEIKTIHLKLIKKFSIRAVLKEKEEYVYCDNHIEGLESRFYFGEESVVIVSDISEEAVVKLGEISYFSYDRITKKSFAKHGIESFFLRKNLGELEELLPENLFFRLDRSYIINIKQVKGINFKEEFLIFKSDEKVYINRGKLKSLSKKLSKKYSIL</sequence>
<dbReference type="InterPro" id="IPR007492">
    <property type="entry name" value="LytTR_DNA-bd_dom"/>
</dbReference>
<dbReference type="EMBL" id="BSDY01000027">
    <property type="protein sequence ID" value="GLI57868.1"/>
    <property type="molecule type" value="Genomic_DNA"/>
</dbReference>
<dbReference type="SMART" id="SM00850">
    <property type="entry name" value="LytTR"/>
    <property type="match status" value="1"/>
</dbReference>
<dbReference type="PROSITE" id="PS50930">
    <property type="entry name" value="HTH_LYTTR"/>
    <property type="match status" value="1"/>
</dbReference>
<dbReference type="PANTHER" id="PTHR37299">
    <property type="entry name" value="TRANSCRIPTIONAL REGULATOR-RELATED"/>
    <property type="match status" value="1"/>
</dbReference>
<dbReference type="PANTHER" id="PTHR37299:SF1">
    <property type="entry name" value="STAGE 0 SPORULATION PROTEIN A HOMOLOG"/>
    <property type="match status" value="1"/>
</dbReference>
<evidence type="ECO:0000313" key="2">
    <source>
        <dbReference type="EMBL" id="GLI57868.1"/>
    </source>
</evidence>
<dbReference type="AlphaFoldDB" id="A0A9W6GNL7"/>
<dbReference type="Proteomes" id="UP001144471">
    <property type="component" value="Unassembled WGS sequence"/>
</dbReference>
<evidence type="ECO:0000259" key="1">
    <source>
        <dbReference type="PROSITE" id="PS50930"/>
    </source>
</evidence>
<organism evidence="2 3">
    <name type="scientific">Propionigenium maris DSM 9537</name>
    <dbReference type="NCBI Taxonomy" id="1123000"/>
    <lineage>
        <taxon>Bacteria</taxon>
        <taxon>Fusobacteriati</taxon>
        <taxon>Fusobacteriota</taxon>
        <taxon>Fusobacteriia</taxon>
        <taxon>Fusobacteriales</taxon>
        <taxon>Fusobacteriaceae</taxon>
        <taxon>Propionigenium</taxon>
    </lineage>
</organism>
<dbReference type="InterPro" id="IPR046947">
    <property type="entry name" value="LytR-like"/>
</dbReference>
<keyword evidence="3" id="KW-1185">Reference proteome</keyword>
<accession>A0A9W6GNL7</accession>
<dbReference type="Gene3D" id="2.40.50.1020">
    <property type="entry name" value="LytTr DNA-binding domain"/>
    <property type="match status" value="1"/>
</dbReference>
<name>A0A9W6GNL7_9FUSO</name>
<comment type="caution">
    <text evidence="2">The sequence shown here is derived from an EMBL/GenBank/DDBJ whole genome shotgun (WGS) entry which is preliminary data.</text>
</comment>
<dbReference type="GO" id="GO:0000156">
    <property type="term" value="F:phosphorelay response regulator activity"/>
    <property type="evidence" value="ECO:0007669"/>
    <property type="project" value="InterPro"/>
</dbReference>
<evidence type="ECO:0000313" key="3">
    <source>
        <dbReference type="Proteomes" id="UP001144471"/>
    </source>
</evidence>
<protein>
    <recommendedName>
        <fullName evidence="1">HTH LytTR-type domain-containing protein</fullName>
    </recommendedName>
</protein>
<gene>
    <name evidence="2" type="ORF">PM10SUCC1_33820</name>
</gene>
<reference evidence="2" key="1">
    <citation type="submission" date="2022-12" db="EMBL/GenBank/DDBJ databases">
        <title>Reference genome sequencing for broad-spectrum identification of bacterial and archaeal isolates by mass spectrometry.</title>
        <authorList>
            <person name="Sekiguchi Y."/>
            <person name="Tourlousse D.M."/>
        </authorList>
    </citation>
    <scope>NUCLEOTIDE SEQUENCE</scope>
    <source>
        <strain evidence="2">10succ1</strain>
    </source>
</reference>
<feature type="domain" description="HTH LytTR-type" evidence="1">
    <location>
        <begin position="149"/>
        <end position="217"/>
    </location>
</feature>
<dbReference type="RefSeq" id="WP_281837543.1">
    <property type="nucleotide sequence ID" value="NZ_BSDY01000027.1"/>
</dbReference>